<accession>A0A0F3NVY6</accession>
<keyword evidence="1" id="KW-1133">Transmembrane helix</keyword>
<evidence type="ECO:0000313" key="3">
    <source>
        <dbReference type="Proteomes" id="UP000033671"/>
    </source>
</evidence>
<dbReference type="EMBL" id="LAOA01000117">
    <property type="protein sequence ID" value="KJV72188.1"/>
    <property type="molecule type" value="Genomic_DNA"/>
</dbReference>
<keyword evidence="1" id="KW-0812">Transmembrane</keyword>
<dbReference type="PATRIC" id="fig|1359175.3.peg.278"/>
<organism evidence="2 3">
    <name type="scientific">Orientia tsutsugamushi str. TA716</name>
    <dbReference type="NCBI Taxonomy" id="1359175"/>
    <lineage>
        <taxon>Bacteria</taxon>
        <taxon>Pseudomonadati</taxon>
        <taxon>Pseudomonadota</taxon>
        <taxon>Alphaproteobacteria</taxon>
        <taxon>Rickettsiales</taxon>
        <taxon>Rickettsiaceae</taxon>
        <taxon>Rickettsieae</taxon>
        <taxon>Orientia</taxon>
    </lineage>
</organism>
<protein>
    <submittedName>
        <fullName evidence="2">Uncharacterized protein</fullName>
    </submittedName>
</protein>
<reference evidence="2 3" key="1">
    <citation type="submission" date="2015-01" db="EMBL/GenBank/DDBJ databases">
        <title>Genome Sequencing of Rickettsiales.</title>
        <authorList>
            <person name="Daugherty S.C."/>
            <person name="Su Q."/>
            <person name="Abolude K."/>
            <person name="Beier-Sexton M."/>
            <person name="Carlyon J.A."/>
            <person name="Carter R."/>
            <person name="Day N.P."/>
            <person name="Dumler S.J."/>
            <person name="Dyachenko V."/>
            <person name="Godinez A."/>
            <person name="Kurtti T.J."/>
            <person name="Lichay M."/>
            <person name="Mullins K.E."/>
            <person name="Ott S."/>
            <person name="Pappas-Brown V."/>
            <person name="Paris D.H."/>
            <person name="Patel P."/>
            <person name="Richards A.L."/>
            <person name="Sadzewicz L."/>
            <person name="Sears K."/>
            <person name="Seidman D."/>
            <person name="Sengamalay N."/>
            <person name="Stenos J."/>
            <person name="Tallon L.J."/>
            <person name="Vincent G."/>
            <person name="Fraser C.M."/>
            <person name="Munderloh U."/>
            <person name="Dunning-Hotopp J.C."/>
        </authorList>
    </citation>
    <scope>NUCLEOTIDE SEQUENCE [LARGE SCALE GENOMIC DNA]</scope>
    <source>
        <strain evidence="2 3">TA716</strain>
    </source>
</reference>
<evidence type="ECO:0000256" key="1">
    <source>
        <dbReference type="SAM" id="Phobius"/>
    </source>
</evidence>
<comment type="caution">
    <text evidence="2">The sequence shown here is derived from an EMBL/GenBank/DDBJ whole genome shotgun (WGS) entry which is preliminary data.</text>
</comment>
<name>A0A0F3NVY6_ORITS</name>
<dbReference type="Proteomes" id="UP000033671">
    <property type="component" value="Unassembled WGS sequence"/>
</dbReference>
<keyword evidence="1" id="KW-0472">Membrane</keyword>
<evidence type="ECO:0000313" key="2">
    <source>
        <dbReference type="EMBL" id="KJV72188.1"/>
    </source>
</evidence>
<gene>
    <name evidence="2" type="ORF">OTSTA716_2021</name>
</gene>
<sequence>MQNLLISNNNVHISKISTKYAKPTFGIQWNNVVVGLLIIIITACVFSFEPALADTLEGSLIK</sequence>
<dbReference type="AlphaFoldDB" id="A0A0F3NVY6"/>
<proteinExistence type="predicted"/>
<feature type="transmembrane region" description="Helical" evidence="1">
    <location>
        <begin position="29"/>
        <end position="48"/>
    </location>
</feature>